<protein>
    <submittedName>
        <fullName evidence="2">Uncharacterized protein</fullName>
    </submittedName>
</protein>
<feature type="compositionally biased region" description="Basic and acidic residues" evidence="1">
    <location>
        <begin position="178"/>
        <end position="199"/>
    </location>
</feature>
<evidence type="ECO:0000313" key="2">
    <source>
        <dbReference type="EMBL" id="KAK3893340.1"/>
    </source>
</evidence>
<keyword evidence="3" id="KW-1185">Reference proteome</keyword>
<dbReference type="Proteomes" id="UP001286313">
    <property type="component" value="Unassembled WGS sequence"/>
</dbReference>
<dbReference type="PANTHER" id="PTHR47027:SF20">
    <property type="entry name" value="REVERSE TRANSCRIPTASE-LIKE PROTEIN WITH RNA-DIRECTED DNA POLYMERASE DOMAIN"/>
    <property type="match status" value="1"/>
</dbReference>
<evidence type="ECO:0000256" key="1">
    <source>
        <dbReference type="SAM" id="MobiDB-lite"/>
    </source>
</evidence>
<dbReference type="AlphaFoldDB" id="A0AAE1GIE2"/>
<gene>
    <name evidence="2" type="ORF">Pcinc_002894</name>
</gene>
<name>A0AAE1GIE2_PETCI</name>
<dbReference type="EMBL" id="JAWQEG010000216">
    <property type="protein sequence ID" value="KAK3893340.1"/>
    <property type="molecule type" value="Genomic_DNA"/>
</dbReference>
<evidence type="ECO:0000313" key="3">
    <source>
        <dbReference type="Proteomes" id="UP001286313"/>
    </source>
</evidence>
<organism evidence="2 3">
    <name type="scientific">Petrolisthes cinctipes</name>
    <name type="common">Flat porcelain crab</name>
    <dbReference type="NCBI Taxonomy" id="88211"/>
    <lineage>
        <taxon>Eukaryota</taxon>
        <taxon>Metazoa</taxon>
        <taxon>Ecdysozoa</taxon>
        <taxon>Arthropoda</taxon>
        <taxon>Crustacea</taxon>
        <taxon>Multicrustacea</taxon>
        <taxon>Malacostraca</taxon>
        <taxon>Eumalacostraca</taxon>
        <taxon>Eucarida</taxon>
        <taxon>Decapoda</taxon>
        <taxon>Pleocyemata</taxon>
        <taxon>Anomura</taxon>
        <taxon>Galatheoidea</taxon>
        <taxon>Porcellanidae</taxon>
        <taxon>Petrolisthes</taxon>
    </lineage>
</organism>
<proteinExistence type="predicted"/>
<comment type="caution">
    <text evidence="2">The sequence shown here is derived from an EMBL/GenBank/DDBJ whole genome shotgun (WGS) entry which is preliminary data.</text>
</comment>
<sequence length="233" mass="27556">MENWIRAAHSVYGRLSCRVFNNHALTMATKIMVFQAIVLSTLLYACETWTLYRSDIQSLERFQQYKLRQILKIPWESNTTNVAVLNQASVTSVEATIIHLRLRWAGHVQRMEPFRLPKIMLYGELANGTRPRGAPKLRYKDQLKRTLALTNIDPSSWEQTARDRATWRRAVHHGTTAFEEKRKENEEAKRRRRRERPEQPRPPPTLPFELCPRLFHHRLGLSSHIRHKHPPRR</sequence>
<accession>A0AAE1GIE2</accession>
<reference evidence="2" key="1">
    <citation type="submission" date="2023-10" db="EMBL/GenBank/DDBJ databases">
        <title>Genome assemblies of two species of porcelain crab, Petrolisthes cinctipes and Petrolisthes manimaculis (Anomura: Porcellanidae).</title>
        <authorList>
            <person name="Angst P."/>
        </authorList>
    </citation>
    <scope>NUCLEOTIDE SEQUENCE</scope>
    <source>
        <strain evidence="2">PB745_01</strain>
        <tissue evidence="2">Gill</tissue>
    </source>
</reference>
<dbReference type="PANTHER" id="PTHR47027">
    <property type="entry name" value="REVERSE TRANSCRIPTASE DOMAIN-CONTAINING PROTEIN"/>
    <property type="match status" value="1"/>
</dbReference>
<feature type="region of interest" description="Disordered" evidence="1">
    <location>
        <begin position="172"/>
        <end position="210"/>
    </location>
</feature>